<dbReference type="InterPro" id="IPR003439">
    <property type="entry name" value="ABC_transporter-like_ATP-bd"/>
</dbReference>
<dbReference type="InterPro" id="IPR050319">
    <property type="entry name" value="ABC_transp_ATP-bind"/>
</dbReference>
<evidence type="ECO:0000313" key="7">
    <source>
        <dbReference type="EMBL" id="MBY4631442.1"/>
    </source>
</evidence>
<evidence type="ECO:0000256" key="4">
    <source>
        <dbReference type="ARBA" id="ARBA00022741"/>
    </source>
</evidence>
<evidence type="ECO:0000259" key="6">
    <source>
        <dbReference type="PROSITE" id="PS50893"/>
    </source>
</evidence>
<dbReference type="GO" id="GO:0005524">
    <property type="term" value="F:ATP binding"/>
    <property type="evidence" value="ECO:0007669"/>
    <property type="project" value="UniProtKB-KW"/>
</dbReference>
<keyword evidence="5 7" id="KW-0067">ATP-binding</keyword>
<evidence type="ECO:0000256" key="5">
    <source>
        <dbReference type="ARBA" id="ARBA00022840"/>
    </source>
</evidence>
<keyword evidence="3" id="KW-0813">Transport</keyword>
<evidence type="ECO:0000256" key="3">
    <source>
        <dbReference type="ARBA" id="ARBA00022448"/>
    </source>
</evidence>
<proteinExistence type="inferred from homology"/>
<dbReference type="InterPro" id="IPR003593">
    <property type="entry name" value="AAA+_ATPase"/>
</dbReference>
<keyword evidence="4" id="KW-0547">Nucleotide-binding</keyword>
<dbReference type="InterPro" id="IPR013563">
    <property type="entry name" value="Oligopep_ABC_C"/>
</dbReference>
<dbReference type="EMBL" id="JAILYJ010000011">
    <property type="protein sequence ID" value="MBY4631442.1"/>
    <property type="molecule type" value="Genomic_DNA"/>
</dbReference>
<dbReference type="CDD" id="cd03257">
    <property type="entry name" value="ABC_NikE_OppD_transporters"/>
    <property type="match status" value="2"/>
</dbReference>
<reference evidence="7 8" key="1">
    <citation type="submission" date="2021-08" db="EMBL/GenBank/DDBJ databases">
        <title>Rhizobium croatiense sp. nov. and Rhizobium redzepovicii sp. nov., two new species isolated from nodules of Phaseolus vulgaris in Croatia.</title>
        <authorList>
            <person name="Rajnovic I."/>
            <person name="Ramirez-Bahena M.H."/>
            <person name="Kajic S."/>
            <person name="Igual M.J."/>
            <person name="Peix A."/>
            <person name="Velazquez E."/>
            <person name="Sikora S."/>
        </authorList>
    </citation>
    <scope>NUCLEOTIDE SEQUENCE [LARGE SCALE GENOMIC DNA]</scope>
    <source>
        <strain evidence="7 8">13T</strain>
    </source>
</reference>
<accession>A0ABS7M2W2</accession>
<dbReference type="InterPro" id="IPR017871">
    <property type="entry name" value="ABC_transporter-like_CS"/>
</dbReference>
<comment type="caution">
    <text evidence="7">The sequence shown here is derived from an EMBL/GenBank/DDBJ whole genome shotgun (WGS) entry which is preliminary data.</text>
</comment>
<comment type="subcellular location">
    <subcellularLocation>
        <location evidence="1">Cell inner membrane</location>
        <topology evidence="1">Peripheral membrane protein</topology>
    </subcellularLocation>
</comment>
<comment type="similarity">
    <text evidence="2">Belongs to the ABC transporter superfamily.</text>
</comment>
<evidence type="ECO:0000313" key="8">
    <source>
        <dbReference type="Proteomes" id="UP000733858"/>
    </source>
</evidence>
<name>A0ABS7M2W2_9HYPH</name>
<evidence type="ECO:0000256" key="1">
    <source>
        <dbReference type="ARBA" id="ARBA00004417"/>
    </source>
</evidence>
<dbReference type="PROSITE" id="PS50893">
    <property type="entry name" value="ABC_TRANSPORTER_2"/>
    <property type="match status" value="2"/>
</dbReference>
<dbReference type="Proteomes" id="UP000733858">
    <property type="component" value="Unassembled WGS sequence"/>
</dbReference>
<dbReference type="SUPFAM" id="SSF52540">
    <property type="entry name" value="P-loop containing nucleoside triphosphate hydrolases"/>
    <property type="match status" value="2"/>
</dbReference>
<feature type="domain" description="ABC transporter" evidence="6">
    <location>
        <begin position="7"/>
        <end position="260"/>
    </location>
</feature>
<protein>
    <submittedName>
        <fullName evidence="7">ABC transporter ATP-binding protein</fullName>
    </submittedName>
</protein>
<dbReference type="RefSeq" id="WP_222140573.1">
    <property type="nucleotide sequence ID" value="NZ_JAILYJ010000011.1"/>
</dbReference>
<dbReference type="Pfam" id="PF00005">
    <property type="entry name" value="ABC_tran"/>
    <property type="match status" value="2"/>
</dbReference>
<dbReference type="PROSITE" id="PS00211">
    <property type="entry name" value="ABC_TRANSPORTER_1"/>
    <property type="match status" value="1"/>
</dbReference>
<feature type="domain" description="ABC transporter" evidence="6">
    <location>
        <begin position="278"/>
        <end position="518"/>
    </location>
</feature>
<organism evidence="7 8">
    <name type="scientific">Rhizobium croatiense</name>
    <dbReference type="NCBI Taxonomy" id="2867516"/>
    <lineage>
        <taxon>Bacteria</taxon>
        <taxon>Pseudomonadati</taxon>
        <taxon>Pseudomonadota</taxon>
        <taxon>Alphaproteobacteria</taxon>
        <taxon>Hyphomicrobiales</taxon>
        <taxon>Rhizobiaceae</taxon>
        <taxon>Rhizobium/Agrobacterium group</taxon>
        <taxon>Rhizobium</taxon>
    </lineage>
</organism>
<keyword evidence="8" id="KW-1185">Reference proteome</keyword>
<gene>
    <name evidence="7" type="ORF">K6M89_19355</name>
</gene>
<dbReference type="InterPro" id="IPR027417">
    <property type="entry name" value="P-loop_NTPase"/>
</dbReference>
<evidence type="ECO:0000256" key="2">
    <source>
        <dbReference type="ARBA" id="ARBA00005417"/>
    </source>
</evidence>
<dbReference type="PANTHER" id="PTHR43776">
    <property type="entry name" value="TRANSPORT ATP-BINDING PROTEIN"/>
    <property type="match status" value="1"/>
</dbReference>
<sequence>MPELLSVRNLKIEATSYPPGEAPRRVTIVDGVSFDLEKGKVLGLIGESGAGKSTIGLSALAYGRGGAEITGGEVRLDGTDILTLGKSGIRKIRGARVCYVAQSAAAAFNPAHRLGDQVIEASVKHGLMSREEARKRALYLFRVLGLPNPETFGERFAHQVSGGQLQRAMTAMALCSNPELIVFDEPTTALDVTTQIDVLAAIKHAIEQTHTAALYITHDLAVVAQISDDIMVLRHGKQVEYGSVRQIIEAPREDYTRALVNVRQAYREEAADQSAALLKVENVSAEYSNGFKVLHDVSLHVPKGQTLAVVGESGSGKSTLARVITGLLPPSSGRVVFAGKALMPGLKRRPNDDLRRIQLIYQMADTAMNPRQTVRDIIGRPLTFYYGLRGGEKTARVKELLDQIEMGNGFVDRYPAELSGGQKQRVAIARALAAKPELILCDEPTSALDPLVAEGILKLLLRLQEEEQLSYVFITHDIAIVRAIADSVAVMHRGKLVRFGPKSTALSPPFDDYTDLLLKSVPEMEIGWLERVLATRRMESAGH</sequence>
<dbReference type="Pfam" id="PF08352">
    <property type="entry name" value="oligo_HPY"/>
    <property type="match status" value="1"/>
</dbReference>
<dbReference type="Gene3D" id="3.40.50.300">
    <property type="entry name" value="P-loop containing nucleotide triphosphate hydrolases"/>
    <property type="match status" value="2"/>
</dbReference>
<dbReference type="SMART" id="SM00382">
    <property type="entry name" value="AAA"/>
    <property type="match status" value="2"/>
</dbReference>